<organism evidence="1">
    <name type="scientific">viral metagenome</name>
    <dbReference type="NCBI Taxonomy" id="1070528"/>
    <lineage>
        <taxon>unclassified sequences</taxon>
        <taxon>metagenomes</taxon>
        <taxon>organismal metagenomes</taxon>
    </lineage>
</organism>
<evidence type="ECO:0000313" key="1">
    <source>
        <dbReference type="EMBL" id="QJA75581.1"/>
    </source>
</evidence>
<protein>
    <submittedName>
        <fullName evidence="1">Uncharacterized protein</fullName>
    </submittedName>
</protein>
<reference evidence="1" key="1">
    <citation type="submission" date="2020-03" db="EMBL/GenBank/DDBJ databases">
        <title>The deep terrestrial virosphere.</title>
        <authorList>
            <person name="Holmfeldt K."/>
            <person name="Nilsson E."/>
            <person name="Simone D."/>
            <person name="Lopez-Fernandez M."/>
            <person name="Wu X."/>
            <person name="de Brujin I."/>
            <person name="Lundin D."/>
            <person name="Andersson A."/>
            <person name="Bertilsson S."/>
            <person name="Dopson M."/>
        </authorList>
    </citation>
    <scope>NUCLEOTIDE SEQUENCE</scope>
    <source>
        <strain evidence="1">MM415A01749</strain>
    </source>
</reference>
<accession>A0A6M3K1U9</accession>
<sequence length="62" mass="6999">MTEYTKTDLDKEARGVAKRMKMETGKPAKLINWSLMINNLAGITLRVTVACYDGLRQRNVAI</sequence>
<gene>
    <name evidence="1" type="ORF">MM415A01749_0008</name>
</gene>
<dbReference type="EMBL" id="MT142172">
    <property type="protein sequence ID" value="QJA75581.1"/>
    <property type="molecule type" value="Genomic_DNA"/>
</dbReference>
<dbReference type="AlphaFoldDB" id="A0A6M3K1U9"/>
<proteinExistence type="predicted"/>
<name>A0A6M3K1U9_9ZZZZ</name>